<sequence>MEELKALRLKEKILLVELKAIQEKIALYDESLRTTANSEQESERKKSESIPCQTAKGKEKSSLLTPVALEKSKNKVNEELQSSSSPVANGSGKDISNPLIADSLLKTDKVSLRPSYAQIIDNPEETEKTNSRFYVIFDGEHRGIYEDWSIVSKYVTGKPFMFKKFGSLLQAQQEATRYSTEFGKKRNTFKDNYFS</sequence>
<proteinExistence type="predicted"/>
<dbReference type="Proteomes" id="UP000326396">
    <property type="component" value="Linkage Group LG9"/>
</dbReference>
<accession>A0A5N6LLA3</accession>
<feature type="region of interest" description="Disordered" evidence="1">
    <location>
        <begin position="31"/>
        <end position="63"/>
    </location>
</feature>
<evidence type="ECO:0000313" key="4">
    <source>
        <dbReference type="Proteomes" id="UP000326396"/>
    </source>
</evidence>
<dbReference type="EMBL" id="SZYD01000019">
    <property type="protein sequence ID" value="KAD2392917.1"/>
    <property type="molecule type" value="Genomic_DNA"/>
</dbReference>
<dbReference type="SUPFAM" id="SSF55658">
    <property type="entry name" value="L9 N-domain-like"/>
    <property type="match status" value="1"/>
</dbReference>
<gene>
    <name evidence="3" type="ORF">E3N88_39894</name>
</gene>
<keyword evidence="4" id="KW-1185">Reference proteome</keyword>
<dbReference type="InterPro" id="IPR011320">
    <property type="entry name" value="RNase_H1_N"/>
</dbReference>
<dbReference type="AlphaFoldDB" id="A0A5N6LLA3"/>
<dbReference type="Pfam" id="PF01693">
    <property type="entry name" value="Cauli_VI"/>
    <property type="match status" value="1"/>
</dbReference>
<name>A0A5N6LLA3_9ASTR</name>
<dbReference type="Gene3D" id="3.40.970.10">
    <property type="entry name" value="Ribonuclease H1, N-terminal domain"/>
    <property type="match status" value="1"/>
</dbReference>
<dbReference type="OrthoDB" id="1747532at2759"/>
<protein>
    <recommendedName>
        <fullName evidence="2">Ribonuclease H1 N-terminal domain-containing protein</fullName>
    </recommendedName>
</protein>
<feature type="domain" description="Ribonuclease H1 N-terminal" evidence="2">
    <location>
        <begin position="132"/>
        <end position="173"/>
    </location>
</feature>
<organism evidence="3 4">
    <name type="scientific">Mikania micrantha</name>
    <name type="common">bitter vine</name>
    <dbReference type="NCBI Taxonomy" id="192012"/>
    <lineage>
        <taxon>Eukaryota</taxon>
        <taxon>Viridiplantae</taxon>
        <taxon>Streptophyta</taxon>
        <taxon>Embryophyta</taxon>
        <taxon>Tracheophyta</taxon>
        <taxon>Spermatophyta</taxon>
        <taxon>Magnoliopsida</taxon>
        <taxon>eudicotyledons</taxon>
        <taxon>Gunneridae</taxon>
        <taxon>Pentapetalae</taxon>
        <taxon>asterids</taxon>
        <taxon>campanulids</taxon>
        <taxon>Asterales</taxon>
        <taxon>Asteraceae</taxon>
        <taxon>Asteroideae</taxon>
        <taxon>Heliantheae alliance</taxon>
        <taxon>Eupatorieae</taxon>
        <taxon>Mikania</taxon>
    </lineage>
</organism>
<comment type="caution">
    <text evidence="3">The sequence shown here is derived from an EMBL/GenBank/DDBJ whole genome shotgun (WGS) entry which is preliminary data.</text>
</comment>
<evidence type="ECO:0000313" key="3">
    <source>
        <dbReference type="EMBL" id="KAD2392917.1"/>
    </source>
</evidence>
<reference evidence="3 4" key="1">
    <citation type="submission" date="2019-05" db="EMBL/GenBank/DDBJ databases">
        <title>Mikania micrantha, genome provides insights into the molecular mechanism of rapid growth.</title>
        <authorList>
            <person name="Liu B."/>
        </authorList>
    </citation>
    <scope>NUCLEOTIDE SEQUENCE [LARGE SCALE GENOMIC DNA]</scope>
    <source>
        <strain evidence="3">NLD-2019</strain>
        <tissue evidence="3">Leaf</tissue>
    </source>
</reference>
<dbReference type="InterPro" id="IPR037056">
    <property type="entry name" value="RNase_H1_N_sf"/>
</dbReference>
<evidence type="ECO:0000256" key="1">
    <source>
        <dbReference type="SAM" id="MobiDB-lite"/>
    </source>
</evidence>
<evidence type="ECO:0000259" key="2">
    <source>
        <dbReference type="Pfam" id="PF01693"/>
    </source>
</evidence>
<dbReference type="InterPro" id="IPR009027">
    <property type="entry name" value="Ribosomal_bL9/RNase_H1_N"/>
</dbReference>